<dbReference type="SMART" id="SM00908">
    <property type="entry name" value="Gal-bind_lectin"/>
    <property type="match status" value="1"/>
</dbReference>
<evidence type="ECO:0000256" key="2">
    <source>
        <dbReference type="ARBA" id="ARBA00022734"/>
    </source>
</evidence>
<dbReference type="Pfam" id="PF00337">
    <property type="entry name" value="Gal-bind_lectin"/>
    <property type="match status" value="1"/>
</dbReference>
<dbReference type="SMART" id="SM00276">
    <property type="entry name" value="GLECT"/>
    <property type="match status" value="1"/>
</dbReference>
<sequence length="179" mass="19974">WSELEREVCVSFQKWSVPQRAVTDQSKAPSGSSDRDSGTTLSVPFRGHISGGLRPGKKLVVFGIVSSRPDRFYLALTCGRGVSGEPPLDVAVELCVQFREQQVLRRACRAGAWTEAERTLPFFPFIRDQPFKMEVQCEQSRLRVSVDGQQLFDFNHRVTALGSVDTLWIKGSVSITKLA</sequence>
<evidence type="ECO:0000256" key="1">
    <source>
        <dbReference type="ARBA" id="ARBA00003397"/>
    </source>
</evidence>
<dbReference type="PANTHER" id="PTHR11346:SF98">
    <property type="entry name" value="GALECTIN-RELATED PROTEIN"/>
    <property type="match status" value="1"/>
</dbReference>
<comment type="function">
    <text evidence="1">Does not bind lactose, and may not bind carbohydrates.</text>
</comment>
<feature type="domain" description="Galectin" evidence="5">
    <location>
        <begin position="45"/>
        <end position="179"/>
    </location>
</feature>
<dbReference type="Ensembl" id="ENSSFAT00005033942.1">
    <property type="protein sequence ID" value="ENSSFAP00005032787.1"/>
    <property type="gene ID" value="ENSSFAG00005016614.1"/>
</dbReference>
<evidence type="ECO:0000256" key="4">
    <source>
        <dbReference type="SAM" id="MobiDB-lite"/>
    </source>
</evidence>
<dbReference type="PANTHER" id="PTHR11346">
    <property type="entry name" value="GALECTIN"/>
    <property type="match status" value="1"/>
</dbReference>
<dbReference type="GO" id="GO:0030246">
    <property type="term" value="F:carbohydrate binding"/>
    <property type="evidence" value="ECO:0007669"/>
    <property type="project" value="UniProtKB-UniRule"/>
</dbReference>
<dbReference type="InterPro" id="IPR013320">
    <property type="entry name" value="ConA-like_dom_sf"/>
</dbReference>
<dbReference type="SUPFAM" id="SSF49899">
    <property type="entry name" value="Concanavalin A-like lectins/glucanases"/>
    <property type="match status" value="1"/>
</dbReference>
<dbReference type="AlphaFoldDB" id="A0A672HUY9"/>
<evidence type="ECO:0000259" key="5">
    <source>
        <dbReference type="PROSITE" id="PS51304"/>
    </source>
</evidence>
<evidence type="ECO:0000313" key="7">
    <source>
        <dbReference type="Proteomes" id="UP000472267"/>
    </source>
</evidence>
<keyword evidence="2 3" id="KW-0430">Lectin</keyword>
<dbReference type="Gene3D" id="2.60.120.200">
    <property type="match status" value="1"/>
</dbReference>
<evidence type="ECO:0000256" key="3">
    <source>
        <dbReference type="RuleBase" id="RU102079"/>
    </source>
</evidence>
<dbReference type="CDD" id="cd00070">
    <property type="entry name" value="GLECT"/>
    <property type="match status" value="1"/>
</dbReference>
<dbReference type="OMA" id="MAETHRV"/>
<dbReference type="InParanoid" id="A0A672HUY9"/>
<proteinExistence type="predicted"/>
<reference evidence="6" key="2">
    <citation type="submission" date="2025-09" db="UniProtKB">
        <authorList>
            <consortium name="Ensembl"/>
        </authorList>
    </citation>
    <scope>IDENTIFICATION</scope>
</reference>
<dbReference type="Proteomes" id="UP000472267">
    <property type="component" value="Unassembled WGS sequence"/>
</dbReference>
<dbReference type="InterPro" id="IPR044156">
    <property type="entry name" value="Galectin-like"/>
</dbReference>
<dbReference type="PROSITE" id="PS51304">
    <property type="entry name" value="GALECTIN"/>
    <property type="match status" value="1"/>
</dbReference>
<accession>A0A672HUY9</accession>
<evidence type="ECO:0000313" key="6">
    <source>
        <dbReference type="Ensembl" id="ENSSFAP00005032787.1"/>
    </source>
</evidence>
<gene>
    <name evidence="6" type="primary">LOC115384557</name>
</gene>
<dbReference type="InterPro" id="IPR001079">
    <property type="entry name" value="Galectin_CRD"/>
</dbReference>
<name>A0A672HUY9_SALFA</name>
<protein>
    <recommendedName>
        <fullName evidence="3">Galectin</fullName>
    </recommendedName>
</protein>
<feature type="region of interest" description="Disordered" evidence="4">
    <location>
        <begin position="22"/>
        <end position="42"/>
    </location>
</feature>
<reference evidence="6" key="1">
    <citation type="submission" date="2025-08" db="UniProtKB">
        <authorList>
            <consortium name="Ensembl"/>
        </authorList>
    </citation>
    <scope>IDENTIFICATION</scope>
</reference>
<organism evidence="6 7">
    <name type="scientific">Salarias fasciatus</name>
    <name type="common">Jewelled blenny</name>
    <name type="synonym">Blennius fasciatus</name>
    <dbReference type="NCBI Taxonomy" id="181472"/>
    <lineage>
        <taxon>Eukaryota</taxon>
        <taxon>Metazoa</taxon>
        <taxon>Chordata</taxon>
        <taxon>Craniata</taxon>
        <taxon>Vertebrata</taxon>
        <taxon>Euteleostomi</taxon>
        <taxon>Actinopterygii</taxon>
        <taxon>Neopterygii</taxon>
        <taxon>Teleostei</taxon>
        <taxon>Neoteleostei</taxon>
        <taxon>Acanthomorphata</taxon>
        <taxon>Ovalentaria</taxon>
        <taxon>Blenniimorphae</taxon>
        <taxon>Blenniiformes</taxon>
        <taxon>Blennioidei</taxon>
        <taxon>Blenniidae</taxon>
        <taxon>Salariinae</taxon>
        <taxon>Salarias</taxon>
    </lineage>
</organism>
<keyword evidence="7" id="KW-1185">Reference proteome</keyword>